<dbReference type="PANTHER" id="PTHR48111">
    <property type="entry name" value="REGULATOR OF RPOS"/>
    <property type="match status" value="1"/>
</dbReference>
<reference evidence="11" key="1">
    <citation type="submission" date="2017-11" db="EMBL/GenBank/DDBJ databases">
        <title>The draft genome sequence of Chromatocurvus sp. F02.</title>
        <authorList>
            <person name="Du Z.-J."/>
            <person name="Chang Y.-Q."/>
        </authorList>
    </citation>
    <scope>NUCLEOTIDE SEQUENCE [LARGE SCALE GENOMIC DNA]</scope>
    <source>
        <strain evidence="11">F02</strain>
    </source>
</reference>
<protein>
    <submittedName>
        <fullName evidence="10">DNA-binding response regulator</fullName>
    </submittedName>
</protein>
<evidence type="ECO:0000256" key="6">
    <source>
        <dbReference type="PROSITE-ProRule" id="PRU00169"/>
    </source>
</evidence>
<dbReference type="Proteomes" id="UP000234845">
    <property type="component" value="Unassembled WGS sequence"/>
</dbReference>
<keyword evidence="3" id="KW-0805">Transcription regulation</keyword>
<evidence type="ECO:0000256" key="2">
    <source>
        <dbReference type="ARBA" id="ARBA00023012"/>
    </source>
</evidence>
<dbReference type="OrthoDB" id="9802426at2"/>
<proteinExistence type="predicted"/>
<evidence type="ECO:0000259" key="8">
    <source>
        <dbReference type="PROSITE" id="PS50110"/>
    </source>
</evidence>
<dbReference type="SMART" id="SM00862">
    <property type="entry name" value="Trans_reg_C"/>
    <property type="match status" value="1"/>
</dbReference>
<dbReference type="GO" id="GO:0005829">
    <property type="term" value="C:cytosol"/>
    <property type="evidence" value="ECO:0007669"/>
    <property type="project" value="TreeGrafter"/>
</dbReference>
<dbReference type="PANTHER" id="PTHR48111:SF71">
    <property type="entry name" value="TRANSCRIPTIONAL REGULATORY PROTEIN PHOP"/>
    <property type="match status" value="1"/>
</dbReference>
<dbReference type="InterPro" id="IPR036388">
    <property type="entry name" value="WH-like_DNA-bd_sf"/>
</dbReference>
<evidence type="ECO:0000256" key="7">
    <source>
        <dbReference type="PROSITE-ProRule" id="PRU01091"/>
    </source>
</evidence>
<dbReference type="Pfam" id="PF00486">
    <property type="entry name" value="Trans_reg_C"/>
    <property type="match status" value="1"/>
</dbReference>
<dbReference type="Pfam" id="PF00072">
    <property type="entry name" value="Response_reg"/>
    <property type="match status" value="1"/>
</dbReference>
<dbReference type="RefSeq" id="WP_101521973.1">
    <property type="nucleotide sequence ID" value="NZ_PKLZ01000009.1"/>
</dbReference>
<dbReference type="SMART" id="SM00448">
    <property type="entry name" value="REC"/>
    <property type="match status" value="1"/>
</dbReference>
<dbReference type="Gene3D" id="3.40.50.2300">
    <property type="match status" value="1"/>
</dbReference>
<evidence type="ECO:0000259" key="9">
    <source>
        <dbReference type="PROSITE" id="PS51755"/>
    </source>
</evidence>
<feature type="DNA-binding region" description="OmpR/PhoB-type" evidence="7">
    <location>
        <begin position="124"/>
        <end position="222"/>
    </location>
</feature>
<dbReference type="EMBL" id="PKLZ01000009">
    <property type="protein sequence ID" value="PLW82038.1"/>
    <property type="molecule type" value="Genomic_DNA"/>
</dbReference>
<dbReference type="GO" id="GO:0000976">
    <property type="term" value="F:transcription cis-regulatory region binding"/>
    <property type="evidence" value="ECO:0007669"/>
    <property type="project" value="TreeGrafter"/>
</dbReference>
<gene>
    <name evidence="10" type="ORF">CWI75_13225</name>
</gene>
<evidence type="ECO:0000313" key="10">
    <source>
        <dbReference type="EMBL" id="PLW82038.1"/>
    </source>
</evidence>
<keyword evidence="4 7" id="KW-0238">DNA-binding</keyword>
<name>A0A2N5Y0X0_9GAMM</name>
<feature type="modified residue" description="4-aspartylphosphate" evidence="6">
    <location>
        <position position="51"/>
    </location>
</feature>
<dbReference type="InterPro" id="IPR039420">
    <property type="entry name" value="WalR-like"/>
</dbReference>
<comment type="caution">
    <text evidence="10">The sequence shown here is derived from an EMBL/GenBank/DDBJ whole genome shotgun (WGS) entry which is preliminary data.</text>
</comment>
<evidence type="ECO:0000256" key="3">
    <source>
        <dbReference type="ARBA" id="ARBA00023015"/>
    </source>
</evidence>
<evidence type="ECO:0000256" key="5">
    <source>
        <dbReference type="ARBA" id="ARBA00023163"/>
    </source>
</evidence>
<dbReference type="InterPro" id="IPR011006">
    <property type="entry name" value="CheY-like_superfamily"/>
</dbReference>
<feature type="domain" description="Response regulatory" evidence="8">
    <location>
        <begin position="2"/>
        <end position="116"/>
    </location>
</feature>
<evidence type="ECO:0000313" key="11">
    <source>
        <dbReference type="Proteomes" id="UP000234845"/>
    </source>
</evidence>
<dbReference type="Gene3D" id="1.10.10.10">
    <property type="entry name" value="Winged helix-like DNA-binding domain superfamily/Winged helix DNA-binding domain"/>
    <property type="match status" value="1"/>
</dbReference>
<dbReference type="GO" id="GO:0000156">
    <property type="term" value="F:phosphorelay response regulator activity"/>
    <property type="evidence" value="ECO:0007669"/>
    <property type="project" value="TreeGrafter"/>
</dbReference>
<keyword evidence="11" id="KW-1185">Reference proteome</keyword>
<sequence>MRMLVVEDDMQLRKQLVQHFQDQGWVVAEAGTGADARYLVEQYPCDLAVVDLGLPDISGIALITAWRESGCDFPVLILTARADWQDKVRGLEAGADDYVTKPFYLEEVAARVDALVRRVSGRSTAQIDYGVIGIDFSARSVSRHGVPVELTSYEYNTLAYLAHRAGMIVSKSELTEHLYDQDHDRDSNVLEVFVGRLRRKLDPEGNLQPIVTVRGAGYRFVLQPVGG</sequence>
<dbReference type="GO" id="GO:0006355">
    <property type="term" value="P:regulation of DNA-templated transcription"/>
    <property type="evidence" value="ECO:0007669"/>
    <property type="project" value="InterPro"/>
</dbReference>
<dbReference type="InterPro" id="IPR001789">
    <property type="entry name" value="Sig_transdc_resp-reg_receiver"/>
</dbReference>
<evidence type="ECO:0000256" key="1">
    <source>
        <dbReference type="ARBA" id="ARBA00022553"/>
    </source>
</evidence>
<feature type="domain" description="OmpR/PhoB-type" evidence="9">
    <location>
        <begin position="124"/>
        <end position="222"/>
    </location>
</feature>
<keyword evidence="5" id="KW-0804">Transcription</keyword>
<dbReference type="SUPFAM" id="SSF52172">
    <property type="entry name" value="CheY-like"/>
    <property type="match status" value="1"/>
</dbReference>
<organism evidence="10 11">
    <name type="scientific">Kineobactrum sediminis</name>
    <dbReference type="NCBI Taxonomy" id="1905677"/>
    <lineage>
        <taxon>Bacteria</taxon>
        <taxon>Pseudomonadati</taxon>
        <taxon>Pseudomonadota</taxon>
        <taxon>Gammaproteobacteria</taxon>
        <taxon>Cellvibrionales</taxon>
        <taxon>Halieaceae</taxon>
        <taxon>Kineobactrum</taxon>
    </lineage>
</organism>
<dbReference type="FunFam" id="3.40.50.2300:FF:000002">
    <property type="entry name" value="DNA-binding response regulator PhoP"/>
    <property type="match status" value="1"/>
</dbReference>
<dbReference type="PROSITE" id="PS50110">
    <property type="entry name" value="RESPONSE_REGULATORY"/>
    <property type="match status" value="1"/>
</dbReference>
<keyword evidence="2" id="KW-0902">Two-component regulatory system</keyword>
<accession>A0A2N5Y0X0</accession>
<keyword evidence="1 6" id="KW-0597">Phosphoprotein</keyword>
<dbReference type="GO" id="GO:0032993">
    <property type="term" value="C:protein-DNA complex"/>
    <property type="evidence" value="ECO:0007669"/>
    <property type="project" value="TreeGrafter"/>
</dbReference>
<dbReference type="Gene3D" id="6.10.250.690">
    <property type="match status" value="1"/>
</dbReference>
<dbReference type="InterPro" id="IPR001867">
    <property type="entry name" value="OmpR/PhoB-type_DNA-bd"/>
</dbReference>
<dbReference type="CDD" id="cd00383">
    <property type="entry name" value="trans_reg_C"/>
    <property type="match status" value="1"/>
</dbReference>
<evidence type="ECO:0000256" key="4">
    <source>
        <dbReference type="ARBA" id="ARBA00023125"/>
    </source>
</evidence>
<dbReference type="AlphaFoldDB" id="A0A2N5Y0X0"/>
<dbReference type="PROSITE" id="PS51755">
    <property type="entry name" value="OMPR_PHOB"/>
    <property type="match status" value="1"/>
</dbReference>